<keyword evidence="2 8" id="KW-0732">Signal</keyword>
<sequence length="284" mass="30101">MKRTTRAQLYLLPLLISALTLAGCSQLQNKKSDKKNRMMTTTVNKSGAGSRSGSSGSQDFSAKDLVGKDGLIGGGGGGGSASTDTFNSQGINSNDLDTGSGIGNGSGSGIGSESGSGIGSESGSESANAQGFGVDPDSQAAIDAEIQAAIDALMTEGKSKPLTPADIKKSGSILAQRIIYFDYDQSTILEKYKPILAAHAELLANYPEMRIRLEGHADERGSREYNVALSERRAETIRQYLSFKNVGSEQMETVAFGEEKPLVPSHDNTAWSKNRRVEINYVTY</sequence>
<keyword evidence="6 8" id="KW-0449">Lipoprotein</keyword>
<gene>
    <name evidence="8 12" type="primary">pal</name>
    <name evidence="12" type="ORF">ENJ51_09080</name>
</gene>
<keyword evidence="5 8" id="KW-0998">Cell outer membrane</keyword>
<dbReference type="InterPro" id="IPR006665">
    <property type="entry name" value="OmpA-like"/>
</dbReference>
<keyword evidence="1 8" id="KW-0132">Cell division</keyword>
<dbReference type="Proteomes" id="UP000885750">
    <property type="component" value="Unassembled WGS sequence"/>
</dbReference>
<dbReference type="InterPro" id="IPR006664">
    <property type="entry name" value="OMP_bac"/>
</dbReference>
<evidence type="ECO:0000256" key="4">
    <source>
        <dbReference type="ARBA" id="ARBA00023139"/>
    </source>
</evidence>
<feature type="signal peptide" evidence="10">
    <location>
        <begin position="1"/>
        <end position="22"/>
    </location>
</feature>
<comment type="similarity">
    <text evidence="8">Belongs to the Pal lipoprotein family.</text>
</comment>
<dbReference type="InterPro" id="IPR039001">
    <property type="entry name" value="Pal"/>
</dbReference>
<evidence type="ECO:0000256" key="5">
    <source>
        <dbReference type="ARBA" id="ARBA00023237"/>
    </source>
</evidence>
<evidence type="ECO:0000256" key="3">
    <source>
        <dbReference type="ARBA" id="ARBA00023136"/>
    </source>
</evidence>
<dbReference type="Pfam" id="PF00691">
    <property type="entry name" value="OmpA"/>
    <property type="match status" value="1"/>
</dbReference>
<dbReference type="PANTHER" id="PTHR30329:SF21">
    <property type="entry name" value="LIPOPROTEIN YIAD-RELATED"/>
    <property type="match status" value="1"/>
</dbReference>
<keyword evidence="4 8" id="KW-0564">Palmitate</keyword>
<dbReference type="PROSITE" id="PS51123">
    <property type="entry name" value="OMPA_2"/>
    <property type="match status" value="1"/>
</dbReference>
<proteinExistence type="inferred from homology"/>
<evidence type="ECO:0000256" key="2">
    <source>
        <dbReference type="ARBA" id="ARBA00022729"/>
    </source>
</evidence>
<organism evidence="12">
    <name type="scientific">Leucothrix mucor</name>
    <dbReference type="NCBI Taxonomy" id="45248"/>
    <lineage>
        <taxon>Bacteria</taxon>
        <taxon>Pseudomonadati</taxon>
        <taxon>Pseudomonadota</taxon>
        <taxon>Gammaproteobacteria</taxon>
        <taxon>Thiotrichales</taxon>
        <taxon>Thiotrichaceae</taxon>
        <taxon>Leucothrix</taxon>
    </lineage>
</organism>
<accession>A0A7V2T1H3</accession>
<comment type="caution">
    <text evidence="12">The sequence shown here is derived from an EMBL/GenBank/DDBJ whole genome shotgun (WGS) entry which is preliminary data.</text>
</comment>
<feature type="domain" description="OmpA-like" evidence="11">
    <location>
        <begin position="168"/>
        <end position="284"/>
    </location>
</feature>
<dbReference type="GO" id="GO:0051301">
    <property type="term" value="P:cell division"/>
    <property type="evidence" value="ECO:0007669"/>
    <property type="project" value="UniProtKB-UniRule"/>
</dbReference>
<dbReference type="InterPro" id="IPR036737">
    <property type="entry name" value="OmpA-like_sf"/>
</dbReference>
<feature type="compositionally biased region" description="Polar residues" evidence="9">
    <location>
        <begin position="81"/>
        <end position="97"/>
    </location>
</feature>
<dbReference type="PANTHER" id="PTHR30329">
    <property type="entry name" value="STATOR ELEMENT OF FLAGELLAR MOTOR COMPLEX"/>
    <property type="match status" value="1"/>
</dbReference>
<dbReference type="InterPro" id="IPR050330">
    <property type="entry name" value="Bact_OuterMem_StrucFunc"/>
</dbReference>
<dbReference type="PRINTS" id="PR01021">
    <property type="entry name" value="OMPADOMAIN"/>
</dbReference>
<dbReference type="CDD" id="cd07185">
    <property type="entry name" value="OmpA_C-like"/>
    <property type="match status" value="1"/>
</dbReference>
<evidence type="ECO:0000259" key="11">
    <source>
        <dbReference type="PROSITE" id="PS51123"/>
    </source>
</evidence>
<dbReference type="NCBIfam" id="TIGR02802">
    <property type="entry name" value="Pal_lipo"/>
    <property type="match status" value="1"/>
</dbReference>
<evidence type="ECO:0000256" key="7">
    <source>
        <dbReference type="ARBA" id="ARBA00023306"/>
    </source>
</evidence>
<dbReference type="SUPFAM" id="SSF103088">
    <property type="entry name" value="OmpA-like"/>
    <property type="match status" value="1"/>
</dbReference>
<comment type="subcellular location">
    <subcellularLocation>
        <location evidence="8">Cell outer membrane</location>
        <topology evidence="8">Lipid-anchor</topology>
    </subcellularLocation>
</comment>
<dbReference type="EMBL" id="DRMS01000340">
    <property type="protein sequence ID" value="HFC92950.1"/>
    <property type="molecule type" value="Genomic_DNA"/>
</dbReference>
<dbReference type="InterPro" id="IPR014169">
    <property type="entry name" value="Pal_lipo_C"/>
</dbReference>
<protein>
    <recommendedName>
        <fullName evidence="8">Peptidoglycan-associated lipoprotein</fullName>
        <shortName evidence="8">PAL</shortName>
    </recommendedName>
</protein>
<dbReference type="PROSITE" id="PS51257">
    <property type="entry name" value="PROKAR_LIPOPROTEIN"/>
    <property type="match status" value="1"/>
</dbReference>
<reference evidence="12" key="1">
    <citation type="journal article" date="2020" name="mSystems">
        <title>Genome- and Community-Level Interaction Insights into Carbon Utilization and Element Cycling Functions of Hydrothermarchaeota in Hydrothermal Sediment.</title>
        <authorList>
            <person name="Zhou Z."/>
            <person name="Liu Y."/>
            <person name="Xu W."/>
            <person name="Pan J."/>
            <person name="Luo Z.H."/>
            <person name="Li M."/>
        </authorList>
    </citation>
    <scope>NUCLEOTIDE SEQUENCE [LARGE SCALE GENOMIC DNA]</scope>
    <source>
        <strain evidence="12">HyVt-493</strain>
    </source>
</reference>
<dbReference type="HAMAP" id="MF_02204">
    <property type="entry name" value="Pal"/>
    <property type="match status" value="1"/>
</dbReference>
<evidence type="ECO:0000256" key="6">
    <source>
        <dbReference type="ARBA" id="ARBA00023288"/>
    </source>
</evidence>
<dbReference type="Gene3D" id="3.30.1330.60">
    <property type="entry name" value="OmpA-like domain"/>
    <property type="match status" value="1"/>
</dbReference>
<dbReference type="GO" id="GO:0009279">
    <property type="term" value="C:cell outer membrane"/>
    <property type="evidence" value="ECO:0007669"/>
    <property type="project" value="UniProtKB-SubCell"/>
</dbReference>
<name>A0A7V2T1H3_LEUMU</name>
<evidence type="ECO:0000256" key="9">
    <source>
        <dbReference type="SAM" id="MobiDB-lite"/>
    </source>
</evidence>
<comment type="function">
    <text evidence="8">Part of the Tol-Pal system, which plays a role in outer membrane invagination during cell division and is important for maintaining outer membrane integrity.</text>
</comment>
<keyword evidence="3 8" id="KW-0472">Membrane</keyword>
<evidence type="ECO:0000256" key="10">
    <source>
        <dbReference type="SAM" id="SignalP"/>
    </source>
</evidence>
<evidence type="ECO:0000256" key="8">
    <source>
        <dbReference type="HAMAP-Rule" id="MF_02204"/>
    </source>
</evidence>
<evidence type="ECO:0000313" key="12">
    <source>
        <dbReference type="EMBL" id="HFC92950.1"/>
    </source>
</evidence>
<keyword evidence="7 8" id="KW-0131">Cell cycle</keyword>
<feature type="compositionally biased region" description="Gly residues" evidence="9">
    <location>
        <begin position="70"/>
        <end position="80"/>
    </location>
</feature>
<feature type="compositionally biased region" description="Gly residues" evidence="9">
    <location>
        <begin position="100"/>
        <end position="120"/>
    </location>
</feature>
<feature type="chain" id="PRO_5031394612" description="Peptidoglycan-associated lipoprotein" evidence="10">
    <location>
        <begin position="23"/>
        <end position="284"/>
    </location>
</feature>
<feature type="compositionally biased region" description="Low complexity" evidence="9">
    <location>
        <begin position="46"/>
        <end position="57"/>
    </location>
</feature>
<dbReference type="AlphaFoldDB" id="A0A7V2T1H3"/>
<feature type="region of interest" description="Disordered" evidence="9">
    <location>
        <begin position="29"/>
        <end position="136"/>
    </location>
</feature>
<comment type="subunit">
    <text evidence="8">The Tol-Pal system is composed of five core proteins: the inner membrane proteins TolA, TolQ and TolR, the periplasmic protein TolB and the outer membrane protein Pal. They form a network linking the inner and outer membranes and the peptidoglycan layer.</text>
</comment>
<evidence type="ECO:0000256" key="1">
    <source>
        <dbReference type="ARBA" id="ARBA00022618"/>
    </source>
</evidence>